<name>A0ABT1ISI4_9ACTN</name>
<organism evidence="2 3">
    <name type="scientific">Kitasatospora paracochleata</name>
    <dbReference type="NCBI Taxonomy" id="58354"/>
    <lineage>
        <taxon>Bacteria</taxon>
        <taxon>Bacillati</taxon>
        <taxon>Actinomycetota</taxon>
        <taxon>Actinomycetes</taxon>
        <taxon>Kitasatosporales</taxon>
        <taxon>Streptomycetaceae</taxon>
        <taxon>Kitasatospora</taxon>
    </lineage>
</organism>
<dbReference type="Gene3D" id="3.40.630.30">
    <property type="match status" value="1"/>
</dbReference>
<dbReference type="PROSITE" id="PS51186">
    <property type="entry name" value="GNAT"/>
    <property type="match status" value="1"/>
</dbReference>
<evidence type="ECO:0000313" key="3">
    <source>
        <dbReference type="Proteomes" id="UP001206483"/>
    </source>
</evidence>
<evidence type="ECO:0000259" key="1">
    <source>
        <dbReference type="PROSITE" id="PS51186"/>
    </source>
</evidence>
<dbReference type="CDD" id="cd04301">
    <property type="entry name" value="NAT_SF"/>
    <property type="match status" value="1"/>
</dbReference>
<comment type="caution">
    <text evidence="2">The sequence shown here is derived from an EMBL/GenBank/DDBJ whole genome shotgun (WGS) entry which is preliminary data.</text>
</comment>
<dbReference type="EMBL" id="JAMZDX010000001">
    <property type="protein sequence ID" value="MCP2308085.1"/>
    <property type="molecule type" value="Genomic_DNA"/>
</dbReference>
<gene>
    <name evidence="2" type="ORF">FHR36_001177</name>
</gene>
<feature type="domain" description="N-acetyltransferase" evidence="1">
    <location>
        <begin position="117"/>
        <end position="254"/>
    </location>
</feature>
<reference evidence="2 3" key="1">
    <citation type="submission" date="2022-06" db="EMBL/GenBank/DDBJ databases">
        <title>Sequencing the genomes of 1000 actinobacteria strains.</title>
        <authorList>
            <person name="Klenk H.-P."/>
        </authorList>
    </citation>
    <scope>NUCLEOTIDE SEQUENCE [LARGE SCALE GENOMIC DNA]</scope>
    <source>
        <strain evidence="2 3">DSM 41656</strain>
    </source>
</reference>
<dbReference type="InterPro" id="IPR000182">
    <property type="entry name" value="GNAT_dom"/>
</dbReference>
<dbReference type="Pfam" id="PF00583">
    <property type="entry name" value="Acetyltransf_1"/>
    <property type="match status" value="1"/>
</dbReference>
<evidence type="ECO:0000313" key="2">
    <source>
        <dbReference type="EMBL" id="MCP2308085.1"/>
    </source>
</evidence>
<proteinExistence type="predicted"/>
<protein>
    <submittedName>
        <fullName evidence="2">N-acetylglutamate synthase-like GNAT family acetyltransferase</fullName>
    </submittedName>
</protein>
<dbReference type="SUPFAM" id="SSF55729">
    <property type="entry name" value="Acyl-CoA N-acyltransferases (Nat)"/>
    <property type="match status" value="1"/>
</dbReference>
<dbReference type="Proteomes" id="UP001206483">
    <property type="component" value="Unassembled WGS sequence"/>
</dbReference>
<dbReference type="InterPro" id="IPR016181">
    <property type="entry name" value="Acyl_CoA_acyltransferase"/>
</dbReference>
<sequence length="254" mass="27974">MSDDLLSVALDFRIAFARRQAARVIEVAGGFVVLDEEFRGSHEHNQLFVERAVSGTDLEGLADRTLGHLNHRRITVLDDALGRAAAPLLTAVGYEHSAEVLMVHTGTAPGDGGARTVTAEDLRPAELGQWRRWLPDTSEEVLLQLCNRRRLRHRGADLVDFLAVRDSDGAIGSWADLYQDTTTGIAQIEDVATDEPRRGRGLGDAVLTSALHRAATTPGHRLTFLVALADDWPREWYARRGFTPIAHTHGFTRS</sequence>
<dbReference type="RefSeq" id="WP_253794364.1">
    <property type="nucleotide sequence ID" value="NZ_BAAAUB010000003.1"/>
</dbReference>
<keyword evidence="3" id="KW-1185">Reference proteome</keyword>
<accession>A0ABT1ISI4</accession>